<protein>
    <submittedName>
        <fullName evidence="1">Uncharacterized protein</fullName>
    </submittedName>
</protein>
<accession>Q56YK0</accession>
<dbReference type="AlphaFoldDB" id="Q56YK0"/>
<name>Q56YK0_ARATH</name>
<dbReference type="EMBL" id="AK221322">
    <property type="protein sequence ID" value="BAD94113.1"/>
    <property type="molecule type" value="mRNA"/>
</dbReference>
<sequence length="38" mass="4349">MLVLFSLEIRLVVCLFGKIGRIKNIDLGIKTFEVNENL</sequence>
<proteinExistence type="evidence at transcript level"/>
<organism evidence="1">
    <name type="scientific">Arabidopsis thaliana</name>
    <name type="common">Mouse-ear cress</name>
    <dbReference type="NCBI Taxonomy" id="3702"/>
    <lineage>
        <taxon>Eukaryota</taxon>
        <taxon>Viridiplantae</taxon>
        <taxon>Streptophyta</taxon>
        <taxon>Embryophyta</taxon>
        <taxon>Tracheophyta</taxon>
        <taxon>Spermatophyta</taxon>
        <taxon>Magnoliopsida</taxon>
        <taxon>eudicotyledons</taxon>
        <taxon>Gunneridae</taxon>
        <taxon>Pentapetalae</taxon>
        <taxon>rosids</taxon>
        <taxon>malvids</taxon>
        <taxon>Brassicales</taxon>
        <taxon>Brassicaceae</taxon>
        <taxon>Camelineae</taxon>
        <taxon>Arabidopsis</taxon>
    </lineage>
</organism>
<reference evidence="1" key="1">
    <citation type="submission" date="2005-03" db="EMBL/GenBank/DDBJ databases">
        <title>Large-scale analysis of RIKEN Arabidopsis full-length (RAFL) cDNAs.</title>
        <authorList>
            <person name="Totoki Y."/>
            <person name="Seki M."/>
            <person name="Ishida J."/>
            <person name="Nakajima M."/>
            <person name="Enju A."/>
            <person name="Kamiya A."/>
            <person name="Narusaka M."/>
            <person name="Shin-i T."/>
            <person name="Nakagawa M."/>
            <person name="Sakamoto N."/>
            <person name="Oishi K."/>
            <person name="Kohara Y."/>
            <person name="Kobayashi M."/>
            <person name="Toyoda A."/>
            <person name="Sakaki Y."/>
            <person name="Sakurai T."/>
            <person name="Iida K."/>
            <person name="Akiyama K."/>
            <person name="Satou M."/>
            <person name="Toyoda T."/>
            <person name="Konagaya A."/>
            <person name="Carninci P."/>
            <person name="Kawai J."/>
            <person name="Hayashizaki Y."/>
            <person name="Shinozaki K."/>
        </authorList>
    </citation>
    <scope>NUCLEOTIDE SEQUENCE</scope>
</reference>
<evidence type="ECO:0000313" key="1">
    <source>
        <dbReference type="EMBL" id="BAD94113.1"/>
    </source>
</evidence>